<dbReference type="Gene3D" id="2.60.40.790">
    <property type="match status" value="1"/>
</dbReference>
<dbReference type="SUPFAM" id="SSF49764">
    <property type="entry name" value="HSP20-like chaperones"/>
    <property type="match status" value="1"/>
</dbReference>
<protein>
    <submittedName>
        <fullName evidence="4">HSP20 family molecular chaperone IbpA</fullName>
    </submittedName>
</protein>
<evidence type="ECO:0000259" key="3">
    <source>
        <dbReference type="PROSITE" id="PS01031"/>
    </source>
</evidence>
<dbReference type="InterPro" id="IPR008978">
    <property type="entry name" value="HSP20-like_chaperone"/>
</dbReference>
<feature type="domain" description="SHSP" evidence="3">
    <location>
        <begin position="47"/>
        <end position="155"/>
    </location>
</feature>
<evidence type="ECO:0000256" key="2">
    <source>
        <dbReference type="RuleBase" id="RU003616"/>
    </source>
</evidence>
<evidence type="ECO:0000256" key="1">
    <source>
        <dbReference type="PROSITE-ProRule" id="PRU00285"/>
    </source>
</evidence>
<evidence type="ECO:0000313" key="4">
    <source>
        <dbReference type="EMBL" id="MBA2875084.1"/>
    </source>
</evidence>
<dbReference type="RefSeq" id="WP_181555946.1">
    <property type="nucleotide sequence ID" value="NZ_CP064060.1"/>
</dbReference>
<dbReference type="PROSITE" id="PS01031">
    <property type="entry name" value="SHSP"/>
    <property type="match status" value="1"/>
</dbReference>
<keyword evidence="5" id="KW-1185">Reference proteome</keyword>
<comment type="caution">
    <text evidence="4">The sequence shown here is derived from an EMBL/GenBank/DDBJ whole genome shotgun (WGS) entry which is preliminary data.</text>
</comment>
<proteinExistence type="inferred from homology"/>
<dbReference type="EMBL" id="JACDUT010000005">
    <property type="protein sequence ID" value="MBA2875084.1"/>
    <property type="molecule type" value="Genomic_DNA"/>
</dbReference>
<name>A0A7V9Z6U6_9BACL</name>
<dbReference type="Proteomes" id="UP000523087">
    <property type="component" value="Unassembled WGS sequence"/>
</dbReference>
<organism evidence="4 5">
    <name type="scientific">Thermaerobacillus caldiproteolyticus</name>
    <dbReference type="NCBI Taxonomy" id="247480"/>
    <lineage>
        <taxon>Bacteria</taxon>
        <taxon>Bacillati</taxon>
        <taxon>Bacillota</taxon>
        <taxon>Bacilli</taxon>
        <taxon>Bacillales</taxon>
        <taxon>Anoxybacillaceae</taxon>
        <taxon>Thermaerobacillus</taxon>
    </lineage>
</organism>
<dbReference type="AlphaFoldDB" id="A0A7V9Z6U6"/>
<dbReference type="CDD" id="cd06464">
    <property type="entry name" value="ACD_sHsps-like"/>
    <property type="match status" value="1"/>
</dbReference>
<gene>
    <name evidence="4" type="ORF">HNR31_001857</name>
</gene>
<sequence>MNDHFQPPMKKKQDDEPFQRLWGMIDQFFDERPLKKMFETLDEYFHKTFSHAYIPVEVHETKHDYTITAHLPHVKRDQIQLEFTDDYLHLTVKNHEIIESTDEGNHVYQKRQMSQNITRTIPLPYPVTEKEIKASFEDGRLIIRLPQKRKYIDID</sequence>
<dbReference type="Pfam" id="PF00011">
    <property type="entry name" value="HSP20"/>
    <property type="match status" value="1"/>
</dbReference>
<evidence type="ECO:0000313" key="5">
    <source>
        <dbReference type="Proteomes" id="UP000523087"/>
    </source>
</evidence>
<comment type="similarity">
    <text evidence="1 2">Belongs to the small heat shock protein (HSP20) family.</text>
</comment>
<dbReference type="InterPro" id="IPR002068">
    <property type="entry name" value="A-crystallin/Hsp20_dom"/>
</dbReference>
<reference evidence="4 5" key="1">
    <citation type="submission" date="2020-07" db="EMBL/GenBank/DDBJ databases">
        <title>Genomic Encyclopedia of Type Strains, Phase IV (KMG-IV): sequencing the most valuable type-strain genomes for metagenomic binning, comparative biology and taxonomic classification.</title>
        <authorList>
            <person name="Goeker M."/>
        </authorList>
    </citation>
    <scope>NUCLEOTIDE SEQUENCE [LARGE SCALE GENOMIC DNA]</scope>
    <source>
        <strain evidence="4 5">DSM 15730</strain>
    </source>
</reference>
<accession>A0A7V9Z6U6</accession>